<reference evidence="4" key="1">
    <citation type="journal article" date="2023" name="Insect Mol. Biol.">
        <title>Genome sequencing provides insights into the evolution of gene families encoding plant cell wall-degrading enzymes in longhorned beetles.</title>
        <authorList>
            <person name="Shin N.R."/>
            <person name="Okamura Y."/>
            <person name="Kirsch R."/>
            <person name="Pauchet Y."/>
        </authorList>
    </citation>
    <scope>NUCLEOTIDE SEQUENCE</scope>
    <source>
        <strain evidence="4">AMC_N1</strain>
    </source>
</reference>
<dbReference type="AlphaFoldDB" id="A0AAV8Y0N4"/>
<dbReference type="SMART" id="SM00360">
    <property type="entry name" value="RRM"/>
    <property type="match status" value="1"/>
</dbReference>
<evidence type="ECO:0000259" key="3">
    <source>
        <dbReference type="PROSITE" id="PS50102"/>
    </source>
</evidence>
<dbReference type="InterPro" id="IPR000504">
    <property type="entry name" value="RRM_dom"/>
</dbReference>
<dbReference type="Gene3D" id="3.30.70.330">
    <property type="match status" value="2"/>
</dbReference>
<dbReference type="InterPro" id="IPR035979">
    <property type="entry name" value="RBD_domain_sf"/>
</dbReference>
<dbReference type="SUPFAM" id="SSF54928">
    <property type="entry name" value="RNA-binding domain, RBD"/>
    <property type="match status" value="1"/>
</dbReference>
<feature type="domain" description="RRM" evidence="3">
    <location>
        <begin position="45"/>
        <end position="122"/>
    </location>
</feature>
<keyword evidence="5" id="KW-1185">Reference proteome</keyword>
<proteinExistence type="predicted"/>
<protein>
    <recommendedName>
        <fullName evidence="3">RRM domain-containing protein</fullName>
    </recommendedName>
</protein>
<dbReference type="GO" id="GO:0003723">
    <property type="term" value="F:RNA binding"/>
    <property type="evidence" value="ECO:0007669"/>
    <property type="project" value="UniProtKB-UniRule"/>
</dbReference>
<name>A0AAV8Y0N4_9CUCU</name>
<dbReference type="PANTHER" id="PTHR21245">
    <property type="entry name" value="HETEROGENEOUS NUCLEAR RIBONUCLEOPROTEIN"/>
    <property type="match status" value="1"/>
</dbReference>
<dbReference type="EMBL" id="JAPWTK010000230">
    <property type="protein sequence ID" value="KAJ8945020.1"/>
    <property type="molecule type" value="Genomic_DNA"/>
</dbReference>
<organism evidence="4 5">
    <name type="scientific">Aromia moschata</name>
    <dbReference type="NCBI Taxonomy" id="1265417"/>
    <lineage>
        <taxon>Eukaryota</taxon>
        <taxon>Metazoa</taxon>
        <taxon>Ecdysozoa</taxon>
        <taxon>Arthropoda</taxon>
        <taxon>Hexapoda</taxon>
        <taxon>Insecta</taxon>
        <taxon>Pterygota</taxon>
        <taxon>Neoptera</taxon>
        <taxon>Endopterygota</taxon>
        <taxon>Coleoptera</taxon>
        <taxon>Polyphaga</taxon>
        <taxon>Cucujiformia</taxon>
        <taxon>Chrysomeloidea</taxon>
        <taxon>Cerambycidae</taxon>
        <taxon>Cerambycinae</taxon>
        <taxon>Callichromatini</taxon>
        <taxon>Aromia</taxon>
    </lineage>
</organism>
<dbReference type="InterPro" id="IPR012677">
    <property type="entry name" value="Nucleotide-bd_a/b_plait_sf"/>
</dbReference>
<comment type="caution">
    <text evidence="4">The sequence shown here is derived from an EMBL/GenBank/DDBJ whole genome shotgun (WGS) entry which is preliminary data.</text>
</comment>
<evidence type="ECO:0000256" key="1">
    <source>
        <dbReference type="ARBA" id="ARBA00022884"/>
    </source>
</evidence>
<keyword evidence="1 2" id="KW-0694">RNA-binding</keyword>
<sequence>MSLFDLNAHRMICSKGDFTKVYLVEQVNGQLIATFKHVRPPRRGTEVFIKKLPRDVLLQDIVEFAVRCGDVYRIRLLMDFSGYNRGYCFVTYFNVTSARKAILTLNGENMKGNHVLVKLSFDNNKLEMRGIPPDVDRAQIFEKMSEIVGNGLKAIITFKKSSKERGSGNNCVLKYDTHRHALEARKQIWPRIKLWKKTIEVDWAVPREIIQLRWFWNNPNPPKPTVAHVVATVATSIRCLYKIFASSI</sequence>
<evidence type="ECO:0000256" key="2">
    <source>
        <dbReference type="PROSITE-ProRule" id="PRU00176"/>
    </source>
</evidence>
<accession>A0AAV8Y0N4</accession>
<gene>
    <name evidence="4" type="ORF">NQ318_016266</name>
</gene>
<evidence type="ECO:0000313" key="5">
    <source>
        <dbReference type="Proteomes" id="UP001162162"/>
    </source>
</evidence>
<dbReference type="Proteomes" id="UP001162162">
    <property type="component" value="Unassembled WGS sequence"/>
</dbReference>
<dbReference type="PROSITE" id="PS50102">
    <property type="entry name" value="RRM"/>
    <property type="match status" value="1"/>
</dbReference>
<evidence type="ECO:0000313" key="4">
    <source>
        <dbReference type="EMBL" id="KAJ8945020.1"/>
    </source>
</evidence>
<dbReference type="Pfam" id="PF00076">
    <property type="entry name" value="RRM_1"/>
    <property type="match status" value="1"/>
</dbReference>